<dbReference type="SMART" id="SM00228">
    <property type="entry name" value="PDZ"/>
    <property type="match status" value="1"/>
</dbReference>
<dbReference type="PANTHER" id="PTHR23122">
    <property type="entry name" value="MEMBRANE-ASSOCIATED GUANYLATE KINASE MAGUK"/>
    <property type="match status" value="1"/>
</dbReference>
<dbReference type="FunFam" id="3.40.50.300:FF:000146">
    <property type="entry name" value="MAGUK p55 subfamily member 6 isoform X1"/>
    <property type="match status" value="1"/>
</dbReference>
<dbReference type="InterPro" id="IPR004172">
    <property type="entry name" value="L27_dom"/>
</dbReference>
<dbReference type="InterPro" id="IPR001478">
    <property type="entry name" value="PDZ"/>
</dbReference>
<name>A0AAX6RGY4_HETGA</name>
<evidence type="ECO:0000256" key="7">
    <source>
        <dbReference type="ARBA" id="ARBA00065264"/>
    </source>
</evidence>
<comment type="similarity">
    <text evidence="2">Belongs to the MAGUK family.</text>
</comment>
<evidence type="ECO:0000259" key="12">
    <source>
        <dbReference type="PROSITE" id="PS50052"/>
    </source>
</evidence>
<dbReference type="SMART" id="SM00326">
    <property type="entry name" value="SH3"/>
    <property type="match status" value="1"/>
</dbReference>
<evidence type="ECO:0000256" key="1">
    <source>
        <dbReference type="ARBA" id="ARBA00004370"/>
    </source>
</evidence>
<evidence type="ECO:0000256" key="2">
    <source>
        <dbReference type="ARBA" id="ARBA00007014"/>
    </source>
</evidence>
<dbReference type="FunFam" id="3.30.63.10:FF:000002">
    <property type="entry name" value="Guanylate kinase 1"/>
    <property type="match status" value="1"/>
</dbReference>
<dbReference type="SUPFAM" id="SSF50044">
    <property type="entry name" value="SH3-domain"/>
    <property type="match status" value="1"/>
</dbReference>
<dbReference type="CTD" id="4355"/>
<dbReference type="RefSeq" id="XP_021095882.1">
    <property type="nucleotide sequence ID" value="XM_021240223.1"/>
</dbReference>
<dbReference type="InterPro" id="IPR050716">
    <property type="entry name" value="MAGUK"/>
</dbReference>
<dbReference type="PROSITE" id="PS51022">
    <property type="entry name" value="L27"/>
    <property type="match status" value="2"/>
</dbReference>
<dbReference type="InterPro" id="IPR001452">
    <property type="entry name" value="SH3_domain"/>
</dbReference>
<proteinExistence type="inferred from homology"/>
<dbReference type="AlphaFoldDB" id="A0AAX6RGY4"/>
<evidence type="ECO:0000259" key="11">
    <source>
        <dbReference type="PROSITE" id="PS50002"/>
    </source>
</evidence>
<dbReference type="PROSITE" id="PS50052">
    <property type="entry name" value="GUANYLATE_KINASE_2"/>
    <property type="match status" value="1"/>
</dbReference>
<dbReference type="Gene3D" id="1.10.287.650">
    <property type="entry name" value="L27 domain"/>
    <property type="match status" value="1"/>
</dbReference>
<feature type="domain" description="L27" evidence="14">
    <location>
        <begin position="8"/>
        <end position="59"/>
    </location>
</feature>
<dbReference type="GO" id="GO:0016020">
    <property type="term" value="C:membrane"/>
    <property type="evidence" value="ECO:0007669"/>
    <property type="project" value="UniProtKB-SubCell"/>
</dbReference>
<dbReference type="InterPro" id="IPR027417">
    <property type="entry name" value="P-loop_NTPase"/>
</dbReference>
<feature type="domain" description="PDZ" evidence="13">
    <location>
        <begin position="140"/>
        <end position="219"/>
    </location>
</feature>
<dbReference type="Gene3D" id="3.40.50.300">
    <property type="entry name" value="P-loop containing nucleotide triphosphate hydrolases"/>
    <property type="match status" value="1"/>
</dbReference>
<evidence type="ECO:0000259" key="13">
    <source>
        <dbReference type="PROSITE" id="PS50106"/>
    </source>
</evidence>
<dbReference type="InterPro" id="IPR036892">
    <property type="entry name" value="L27_dom_sf"/>
</dbReference>
<dbReference type="PROSITE" id="PS00856">
    <property type="entry name" value="GUANYLATE_KINASE_1"/>
    <property type="match status" value="1"/>
</dbReference>
<dbReference type="SMART" id="SM00569">
    <property type="entry name" value="L27"/>
    <property type="match status" value="2"/>
</dbReference>
<dbReference type="InterPro" id="IPR014775">
    <property type="entry name" value="L27_C"/>
</dbReference>
<evidence type="ECO:0000256" key="4">
    <source>
        <dbReference type="ARBA" id="ARBA00022553"/>
    </source>
</evidence>
<dbReference type="Pfam" id="PF07653">
    <property type="entry name" value="SH3_2"/>
    <property type="match status" value="1"/>
</dbReference>
<dbReference type="GO" id="GO:0043226">
    <property type="term" value="C:organelle"/>
    <property type="evidence" value="ECO:0007669"/>
    <property type="project" value="UniProtKB-ARBA"/>
</dbReference>
<organism evidence="15 18">
    <name type="scientific">Heterocephalus glaber</name>
    <name type="common">Naked mole rat</name>
    <dbReference type="NCBI Taxonomy" id="10181"/>
    <lineage>
        <taxon>Eukaryota</taxon>
        <taxon>Metazoa</taxon>
        <taxon>Chordata</taxon>
        <taxon>Craniata</taxon>
        <taxon>Vertebrata</taxon>
        <taxon>Euteleostomi</taxon>
        <taxon>Mammalia</taxon>
        <taxon>Eutheria</taxon>
        <taxon>Euarchontoglires</taxon>
        <taxon>Glires</taxon>
        <taxon>Rodentia</taxon>
        <taxon>Hystricomorpha</taxon>
        <taxon>Bathyergidae</taxon>
        <taxon>Heterocephalus</taxon>
    </lineage>
</organism>
<dbReference type="SUPFAM" id="SSF52540">
    <property type="entry name" value="P-loop containing nucleoside triphosphate hydrolases"/>
    <property type="match status" value="1"/>
</dbReference>
<dbReference type="CDD" id="cd12037">
    <property type="entry name" value="SH3_MPP2"/>
    <property type="match status" value="1"/>
</dbReference>
<protein>
    <recommendedName>
        <fullName evidence="8">MAGUK p55 subfamily member 2</fullName>
    </recommendedName>
    <alternativeName>
        <fullName evidence="9">Protein MPP2</fullName>
    </alternativeName>
</protein>
<evidence type="ECO:0000256" key="6">
    <source>
        <dbReference type="ARBA" id="ARBA00054812"/>
    </source>
</evidence>
<dbReference type="InterPro" id="IPR008144">
    <property type="entry name" value="Guanylate_kin-like_dom"/>
</dbReference>
<dbReference type="InterPro" id="IPR020590">
    <property type="entry name" value="Guanylate_kinase_CS"/>
</dbReference>
<comment type="function">
    <text evidence="6">Postsynaptic MAGUK scaffold protein that links CADM1 cell adhesion molecules to core components of the postsynaptic density. In CA1 pyramidal neurons, required for synaptic KCNN2-containing channel function and long-term potentiation expression. Seems to negatively regulate SRC function in epithelial cells.</text>
</comment>
<dbReference type="SUPFAM" id="SSF50156">
    <property type="entry name" value="PDZ domain-like"/>
    <property type="match status" value="1"/>
</dbReference>
<keyword evidence="15" id="KW-1185">Reference proteome</keyword>
<sequence length="552" mass="61228">MPVAATNSESAMQQVLDNLGSLPNTAGAAELDLIFLRGIMESPIVRSLAKAHERLEETKLEAVRANNLELVREILRDLAQLVEHSGPAAELAHILQEPHFQSLLETHDSVAAKTYETPPPSPGLDPAFGSQPVPPDAVRMVGIRKTAGEHLGVTFRVEGGELVIARILHGGMVAQQGLLHVGDVIKEANGQPVGSDPRALQELLRSASGSVVLKILPSYQEPHLPRQVFVKCHFDYDPARDSLIPCKEAGLRFSAGDLLQIVNQDDANWWQACHVEGGSAGLIPSQLLEEKRKAFVKRDLELTPTSGTLCGSLSGKKKKRMMYLTTKNAEFDRHELLIYEEVARVPPFRRKTLVLIGAQGVGRRCLKNKLLLWDPDRYGTTVPYTSRRPKDSEREGQGYSFVSRGEMEADIRAGRYLEHGEYEGNLYGTRVDSIRGVVASGKVCVLDVNPQAVKVLRTAEFVPYVVFIEAPDFETLRAMNRAALESGVSTKQLTEADLRRTVEESGRIQRGYGHYFDLSLVNSNLDRTFRELQAAMDKLRTEPQWVPVSWVY</sequence>
<keyword evidence="3 10" id="KW-0728">SH3 domain</keyword>
<feature type="domain" description="SH3" evidence="11">
    <location>
        <begin position="225"/>
        <end position="293"/>
    </location>
</feature>
<dbReference type="Gene3D" id="2.30.30.40">
    <property type="entry name" value="SH3 Domains"/>
    <property type="match status" value="1"/>
</dbReference>
<evidence type="ECO:0000256" key="3">
    <source>
        <dbReference type="ARBA" id="ARBA00022443"/>
    </source>
</evidence>
<dbReference type="Pfam" id="PF02828">
    <property type="entry name" value="L27"/>
    <property type="match status" value="2"/>
</dbReference>
<dbReference type="InterPro" id="IPR008145">
    <property type="entry name" value="GK/Ca_channel_bsu"/>
</dbReference>
<dbReference type="PROSITE" id="PS50106">
    <property type="entry name" value="PDZ"/>
    <property type="match status" value="1"/>
</dbReference>
<dbReference type="FunFam" id="2.30.30.40:FF:000069">
    <property type="entry name" value="MAGUK p55 subfamily member 6"/>
    <property type="match status" value="1"/>
</dbReference>
<accession>A0AAX6RGY4</accession>
<dbReference type="Pfam" id="PF00625">
    <property type="entry name" value="Guanylate_kin"/>
    <property type="match status" value="1"/>
</dbReference>
<evidence type="ECO:0000313" key="18">
    <source>
        <dbReference type="RefSeq" id="XP_021095882.1"/>
    </source>
</evidence>
<evidence type="ECO:0000259" key="14">
    <source>
        <dbReference type="PROSITE" id="PS51022"/>
    </source>
</evidence>
<evidence type="ECO:0000313" key="17">
    <source>
        <dbReference type="RefSeq" id="XP_012933064.1"/>
    </source>
</evidence>
<dbReference type="Proteomes" id="UP000694906">
    <property type="component" value="Unplaced"/>
</dbReference>
<evidence type="ECO:0000256" key="10">
    <source>
        <dbReference type="PROSITE-ProRule" id="PRU00192"/>
    </source>
</evidence>
<dbReference type="FunFam" id="2.30.42.10:FF:000047">
    <property type="entry name" value="MAGUK p55 subfamily member 6"/>
    <property type="match status" value="1"/>
</dbReference>
<evidence type="ECO:0000256" key="9">
    <source>
        <dbReference type="ARBA" id="ARBA00079621"/>
    </source>
</evidence>
<dbReference type="GeneID" id="101696809"/>
<dbReference type="Pfam" id="PF00595">
    <property type="entry name" value="PDZ"/>
    <property type="match status" value="1"/>
</dbReference>
<feature type="domain" description="Guanylate kinase-like" evidence="12">
    <location>
        <begin position="350"/>
        <end position="537"/>
    </location>
</feature>
<comment type="subcellular location">
    <subcellularLocation>
        <location evidence="1">Membrane</location>
    </subcellularLocation>
</comment>
<dbReference type="InterPro" id="IPR036034">
    <property type="entry name" value="PDZ_sf"/>
</dbReference>
<dbReference type="SMART" id="SM00072">
    <property type="entry name" value="GuKc"/>
    <property type="match status" value="1"/>
</dbReference>
<dbReference type="SUPFAM" id="SSF101288">
    <property type="entry name" value="L27 domain"/>
    <property type="match status" value="1"/>
</dbReference>
<dbReference type="InterPro" id="IPR035602">
    <property type="entry name" value="MPP2_SH3"/>
</dbReference>
<evidence type="ECO:0000256" key="8">
    <source>
        <dbReference type="ARBA" id="ARBA00068740"/>
    </source>
</evidence>
<dbReference type="Gene3D" id="2.30.42.10">
    <property type="match status" value="1"/>
</dbReference>
<keyword evidence="4" id="KW-0597">Phosphoprotein</keyword>
<evidence type="ECO:0000256" key="5">
    <source>
        <dbReference type="ARBA" id="ARBA00023136"/>
    </source>
</evidence>
<evidence type="ECO:0000313" key="15">
    <source>
        <dbReference type="Proteomes" id="UP000694906"/>
    </source>
</evidence>
<dbReference type="InterPro" id="IPR036028">
    <property type="entry name" value="SH3-like_dom_sf"/>
</dbReference>
<reference evidence="16 17" key="1">
    <citation type="submission" date="2025-04" db="UniProtKB">
        <authorList>
            <consortium name="RefSeq"/>
        </authorList>
    </citation>
    <scope>IDENTIFICATION</scope>
</reference>
<dbReference type="PROSITE" id="PS50002">
    <property type="entry name" value="SH3"/>
    <property type="match status" value="1"/>
</dbReference>
<feature type="domain" description="L27" evidence="14">
    <location>
        <begin position="60"/>
        <end position="118"/>
    </location>
</feature>
<dbReference type="CDD" id="cd10832">
    <property type="entry name" value="PDZ_MPP6-MPP2-like"/>
    <property type="match status" value="1"/>
</dbReference>
<evidence type="ECO:0000313" key="16">
    <source>
        <dbReference type="RefSeq" id="XP_012933063.1"/>
    </source>
</evidence>
<gene>
    <name evidence="16 17 18" type="primary">Mpp2</name>
</gene>
<comment type="subunit">
    <text evidence="7">Can homomultimerise. Interacts with CACNG2. Interacts (via the SH3-Guanylate kinase-like sub-module) with DLG4/PSD95 and DLGAP1/GKAP. Interacts (via the PDZ domain) with CADM1 (via C-terminus). Interacts with KCNN2/SK2 (via N-terminal domain). Interacts with SRC.</text>
</comment>
<dbReference type="RefSeq" id="XP_012933063.1">
    <property type="nucleotide sequence ID" value="XM_013077609.1"/>
</dbReference>
<dbReference type="KEGG" id="hgl:101696809"/>
<keyword evidence="5" id="KW-0472">Membrane</keyword>
<dbReference type="RefSeq" id="XP_012933064.1">
    <property type="nucleotide sequence ID" value="XM_013077610.2"/>
</dbReference>